<name>A0ACB7USR7_DIOAL</name>
<accession>A0ACB7USR7</accession>
<reference evidence="2" key="1">
    <citation type="journal article" date="2022" name="Nat. Commun.">
        <title>Chromosome evolution and the genetic basis of agronomically important traits in greater yam.</title>
        <authorList>
            <person name="Bredeson J.V."/>
            <person name="Lyons J.B."/>
            <person name="Oniyinde I.O."/>
            <person name="Okereke N.R."/>
            <person name="Kolade O."/>
            <person name="Nnabue I."/>
            <person name="Nwadili C.O."/>
            <person name="Hribova E."/>
            <person name="Parker M."/>
            <person name="Nwogha J."/>
            <person name="Shu S."/>
            <person name="Carlson J."/>
            <person name="Kariba R."/>
            <person name="Muthemba S."/>
            <person name="Knop K."/>
            <person name="Barton G.J."/>
            <person name="Sherwood A.V."/>
            <person name="Lopez-Montes A."/>
            <person name="Asiedu R."/>
            <person name="Jamnadass R."/>
            <person name="Muchugi A."/>
            <person name="Goodstein D."/>
            <person name="Egesi C.N."/>
            <person name="Featherston J."/>
            <person name="Asfaw A."/>
            <person name="Simpson G.G."/>
            <person name="Dolezel J."/>
            <person name="Hendre P.S."/>
            <person name="Van Deynze A."/>
            <person name="Kumar P.L."/>
            <person name="Obidiegwu J.E."/>
            <person name="Bhattacharjee R."/>
            <person name="Rokhsar D.S."/>
        </authorList>
    </citation>
    <scope>NUCLEOTIDE SEQUENCE [LARGE SCALE GENOMIC DNA]</scope>
    <source>
        <strain evidence="2">cv. TDa95/00328</strain>
    </source>
</reference>
<keyword evidence="1" id="KW-0560">Oxidoreductase</keyword>
<gene>
    <name evidence="1" type="ORF">IHE45_14G074400</name>
</gene>
<dbReference type="EMBL" id="CM037024">
    <property type="protein sequence ID" value="KAH7663719.1"/>
    <property type="molecule type" value="Genomic_DNA"/>
</dbReference>
<organism evidence="1 2">
    <name type="scientific">Dioscorea alata</name>
    <name type="common">Purple yam</name>
    <dbReference type="NCBI Taxonomy" id="55571"/>
    <lineage>
        <taxon>Eukaryota</taxon>
        <taxon>Viridiplantae</taxon>
        <taxon>Streptophyta</taxon>
        <taxon>Embryophyta</taxon>
        <taxon>Tracheophyta</taxon>
        <taxon>Spermatophyta</taxon>
        <taxon>Magnoliopsida</taxon>
        <taxon>Liliopsida</taxon>
        <taxon>Dioscoreales</taxon>
        <taxon>Dioscoreaceae</taxon>
        <taxon>Dioscorea</taxon>
    </lineage>
</organism>
<keyword evidence="2" id="KW-1185">Reference proteome</keyword>
<dbReference type="Proteomes" id="UP000827976">
    <property type="component" value="Chromosome 14"/>
</dbReference>
<evidence type="ECO:0000313" key="1">
    <source>
        <dbReference type="EMBL" id="KAH7663719.1"/>
    </source>
</evidence>
<proteinExistence type="predicted"/>
<evidence type="ECO:0000313" key="2">
    <source>
        <dbReference type="Proteomes" id="UP000827976"/>
    </source>
</evidence>
<sequence length="509" mass="58481">MAHQLLSSVNLSLDNFLIWLAPLLLLLLSIKLVLSKRSSRLPPSPWKLPIIGNLHQLGLLSHHAFYNLSKKHGPLMFLKLGQIPTLVVSSSEMAKEIMKTHDLIFASRPVLKATRILLYGNHDLAFAPYGEYWKQVRKIMVANVLSMRRVQLFHDGRKDEVLHLINKIVSHASSHPLKPLNMSRVMFSYTNDLICRAVFGEVPRHQEGRNEIFMEMIEENITLLRLFHLEDFFPSLRWLDSLLGLDERVKKNFKKWDDALSQMVEEHKKKKNDGTDKDDDFVDVLLSFKNDPNLGFSLTDEHVKALLVDMFVAGTDTTYIAFEWSIAELVRNPDVMKKLQNEINGIASGKSMVDEDDLNEMHYLKAFIKEVLRLHPPVPLLLPRESMENCQIGGYNIPNKSRVLINCWAIARDPKVWDKPNEFIPERFLNNSTDFKGQDFEYIPFGSGRRICPGMGFSVAAIELTLANLIFRFEWKLPNDEIGGVDMTEALGVTSRMLKNLYLLPKPYF</sequence>
<comment type="caution">
    <text evidence="1">The sequence shown here is derived from an EMBL/GenBank/DDBJ whole genome shotgun (WGS) entry which is preliminary data.</text>
</comment>
<protein>
    <submittedName>
        <fullName evidence="1">Premnaspirodiene oxygenase protein</fullName>
        <ecNumber evidence="1">1.14.14.151</ecNumber>
    </submittedName>
</protein>
<dbReference type="EC" id="1.14.14.151" evidence="1"/>